<protein>
    <recommendedName>
        <fullName evidence="3">Glycoside hydrolase</fullName>
    </recommendedName>
</protein>
<evidence type="ECO:0008006" key="3">
    <source>
        <dbReference type="Google" id="ProtNLM"/>
    </source>
</evidence>
<dbReference type="OrthoDB" id="3257981at2759"/>
<dbReference type="GO" id="GO:0051118">
    <property type="term" value="F:glucan endo-1,3-alpha-glucosidase activity"/>
    <property type="evidence" value="ECO:0007669"/>
    <property type="project" value="InterPro"/>
</dbReference>
<accession>A0A6A6RZ76</accession>
<dbReference type="AlphaFoldDB" id="A0A6A6RZ76"/>
<gene>
    <name evidence="1" type="ORF">P280DRAFT_490471</name>
</gene>
<organism evidence="1 2">
    <name type="scientific">Massarina eburnea CBS 473.64</name>
    <dbReference type="NCBI Taxonomy" id="1395130"/>
    <lineage>
        <taxon>Eukaryota</taxon>
        <taxon>Fungi</taxon>
        <taxon>Dikarya</taxon>
        <taxon>Ascomycota</taxon>
        <taxon>Pezizomycotina</taxon>
        <taxon>Dothideomycetes</taxon>
        <taxon>Pleosporomycetidae</taxon>
        <taxon>Pleosporales</taxon>
        <taxon>Massarineae</taxon>
        <taxon>Massarinaceae</taxon>
        <taxon>Massarina</taxon>
    </lineage>
</organism>
<evidence type="ECO:0000313" key="1">
    <source>
        <dbReference type="EMBL" id="KAF2640091.1"/>
    </source>
</evidence>
<evidence type="ECO:0000313" key="2">
    <source>
        <dbReference type="Proteomes" id="UP000799753"/>
    </source>
</evidence>
<sequence>MIGEITDAHTKQDIVDAKALGIDAFALNINKLESWATNTVDHLFKNADYLGFGLFFSFDMAEGAGYFTSPDQFQSYLKPFLARKSYFKYNGKALVSTFGGEQVTTGQWGTFKKAVGDVLVIPGYYQKAASATVFNGLADIDGIFNWNSWQIAAAGKVNISVKDDQTFMTAATSAKKLFMFGISPLQFKHMDGSGQNWYRRGEDNLELRFEQALSLQPHMIELQTWNDAGESHYMGNIWDEPMTNADAIHKYVDGYDHKGYWQILPAFIKAWKAGDKTTANMVPTNGKSVQGTFWHHTLTVGATCGSDTVGKPSDVANAEDIVSGVVLVAKGKTGLIAVVKNGDKDLSKVNLNPGYNKVRVSGLGAGKVQVEVWDGSTMVSGGYGPKAVATSGAVCNYNFQVFGLGV</sequence>
<dbReference type="EMBL" id="MU006785">
    <property type="protein sequence ID" value="KAF2640091.1"/>
    <property type="molecule type" value="Genomic_DNA"/>
</dbReference>
<proteinExistence type="predicted"/>
<dbReference type="CDD" id="cd11577">
    <property type="entry name" value="GH71"/>
    <property type="match status" value="1"/>
</dbReference>
<name>A0A6A6RZ76_9PLEO</name>
<keyword evidence="2" id="KW-1185">Reference proteome</keyword>
<dbReference type="Gene3D" id="3.20.20.80">
    <property type="entry name" value="Glycosidases"/>
    <property type="match status" value="1"/>
</dbReference>
<dbReference type="Pfam" id="PF03659">
    <property type="entry name" value="Glyco_hydro_71"/>
    <property type="match status" value="1"/>
</dbReference>
<dbReference type="InterPro" id="IPR005197">
    <property type="entry name" value="Glyco_hydro_71"/>
</dbReference>
<dbReference type="Proteomes" id="UP000799753">
    <property type="component" value="Unassembled WGS sequence"/>
</dbReference>
<reference evidence="1" key="1">
    <citation type="journal article" date="2020" name="Stud. Mycol.">
        <title>101 Dothideomycetes genomes: a test case for predicting lifestyles and emergence of pathogens.</title>
        <authorList>
            <person name="Haridas S."/>
            <person name="Albert R."/>
            <person name="Binder M."/>
            <person name="Bloem J."/>
            <person name="Labutti K."/>
            <person name="Salamov A."/>
            <person name="Andreopoulos B."/>
            <person name="Baker S."/>
            <person name="Barry K."/>
            <person name="Bills G."/>
            <person name="Bluhm B."/>
            <person name="Cannon C."/>
            <person name="Castanera R."/>
            <person name="Culley D."/>
            <person name="Daum C."/>
            <person name="Ezra D."/>
            <person name="Gonzalez J."/>
            <person name="Henrissat B."/>
            <person name="Kuo A."/>
            <person name="Liang C."/>
            <person name="Lipzen A."/>
            <person name="Lutzoni F."/>
            <person name="Magnuson J."/>
            <person name="Mondo S."/>
            <person name="Nolan M."/>
            <person name="Ohm R."/>
            <person name="Pangilinan J."/>
            <person name="Park H.-J."/>
            <person name="Ramirez L."/>
            <person name="Alfaro M."/>
            <person name="Sun H."/>
            <person name="Tritt A."/>
            <person name="Yoshinaga Y."/>
            <person name="Zwiers L.-H."/>
            <person name="Turgeon B."/>
            <person name="Goodwin S."/>
            <person name="Spatafora J."/>
            <person name="Crous P."/>
            <person name="Grigoriev I."/>
        </authorList>
    </citation>
    <scope>NUCLEOTIDE SEQUENCE</scope>
    <source>
        <strain evidence="1">CBS 473.64</strain>
    </source>
</reference>